<accession>A0A6P1SZ41</accession>
<proteinExistence type="predicted"/>
<dbReference type="SUPFAM" id="SSF55781">
    <property type="entry name" value="GAF domain-like"/>
    <property type="match status" value="1"/>
</dbReference>
<gene>
    <name evidence="2" type="ORF">GO499_11400</name>
</gene>
<dbReference type="Proteomes" id="UP000464495">
    <property type="component" value="Chromosome"/>
</dbReference>
<reference evidence="2 3" key="1">
    <citation type="submission" date="2019-12" db="EMBL/GenBank/DDBJ databases">
        <title>Complete genome sequence of Algicella marina strain 9Alg 56(T) isolated from the red alga Tichocarpus crinitus.</title>
        <authorList>
            <person name="Kim S.-G."/>
            <person name="Nedashkovskaya O.I."/>
        </authorList>
    </citation>
    <scope>NUCLEOTIDE SEQUENCE [LARGE SCALE GENOMIC DNA]</scope>
    <source>
        <strain evidence="2 3">9Alg 56</strain>
    </source>
</reference>
<dbReference type="SMART" id="SM00387">
    <property type="entry name" value="HATPase_c"/>
    <property type="match status" value="1"/>
</dbReference>
<sequence length="367" mass="40267">MPVAQPHPQQKERLDALYEYEILETEREREFDEIVKLAAAACGTSISVINFIDAERQWFKAETGLGVRETPLATSLCSHVILENEFVEIHDTLLDPRMSDNPLCCGDSGLRFYAGALLKTTDGLPLGTLCVLDYEPKVLTPLQRDTIRVLASQVMAQLDLRKMLKHTELLRQEVDHRVKNSLQSLSSLVRLAGRNTNTEETKVTLATIGGRIDAVAMIHQELYRTDAGHVIELGRYTENLMAHFRQIAPDNITLSCRAIETKVTSNEAVAVGTLINEFVANAFKHAFPDNRPGQIDVSVTRNPTNGRIRLYCRDDGVGLSKDADISAGGLGMQIAAAAAAELGAELEVDTVSDGLACTFEFESAVSA</sequence>
<dbReference type="SUPFAM" id="SSF55874">
    <property type="entry name" value="ATPase domain of HSP90 chaperone/DNA topoisomerase II/histidine kinase"/>
    <property type="match status" value="1"/>
</dbReference>
<dbReference type="Pfam" id="PF02518">
    <property type="entry name" value="HATPase_c"/>
    <property type="match status" value="1"/>
</dbReference>
<dbReference type="KEGG" id="amaq:GO499_11400"/>
<organism evidence="2 3">
    <name type="scientific">Algicella marina</name>
    <dbReference type="NCBI Taxonomy" id="2683284"/>
    <lineage>
        <taxon>Bacteria</taxon>
        <taxon>Pseudomonadati</taxon>
        <taxon>Pseudomonadota</taxon>
        <taxon>Alphaproteobacteria</taxon>
        <taxon>Rhodobacterales</taxon>
        <taxon>Paracoccaceae</taxon>
        <taxon>Algicella</taxon>
    </lineage>
</organism>
<dbReference type="PANTHER" id="PTHR43102">
    <property type="entry name" value="SLR1143 PROTEIN"/>
    <property type="match status" value="1"/>
</dbReference>
<dbReference type="RefSeq" id="WP_161862298.1">
    <property type="nucleotide sequence ID" value="NZ_CP046620.1"/>
</dbReference>
<evidence type="ECO:0000313" key="2">
    <source>
        <dbReference type="EMBL" id="QHQ35738.1"/>
    </source>
</evidence>
<dbReference type="InterPro" id="IPR036890">
    <property type="entry name" value="HATPase_C_sf"/>
</dbReference>
<dbReference type="InterPro" id="IPR003594">
    <property type="entry name" value="HATPase_dom"/>
</dbReference>
<evidence type="ECO:0000259" key="1">
    <source>
        <dbReference type="SMART" id="SM00387"/>
    </source>
</evidence>
<keyword evidence="3" id="KW-1185">Reference proteome</keyword>
<dbReference type="InterPro" id="IPR011495">
    <property type="entry name" value="Sig_transdc_His_kin_sub2_dim/P"/>
</dbReference>
<dbReference type="PANTHER" id="PTHR43102:SF2">
    <property type="entry name" value="GAF DOMAIN-CONTAINING PROTEIN"/>
    <property type="match status" value="1"/>
</dbReference>
<dbReference type="Gene3D" id="3.30.450.40">
    <property type="match status" value="1"/>
</dbReference>
<dbReference type="InterPro" id="IPR029016">
    <property type="entry name" value="GAF-like_dom_sf"/>
</dbReference>
<dbReference type="EMBL" id="CP046620">
    <property type="protein sequence ID" value="QHQ35738.1"/>
    <property type="molecule type" value="Genomic_DNA"/>
</dbReference>
<name>A0A6P1SZ41_9RHOB</name>
<dbReference type="AlphaFoldDB" id="A0A6P1SZ41"/>
<dbReference type="Pfam" id="PF07568">
    <property type="entry name" value="HisKA_2"/>
    <property type="match status" value="1"/>
</dbReference>
<evidence type="ECO:0000313" key="3">
    <source>
        <dbReference type="Proteomes" id="UP000464495"/>
    </source>
</evidence>
<dbReference type="Gene3D" id="3.30.565.10">
    <property type="entry name" value="Histidine kinase-like ATPase, C-terminal domain"/>
    <property type="match status" value="1"/>
</dbReference>
<protein>
    <submittedName>
        <fullName evidence="2">GAF domain-containing protein</fullName>
    </submittedName>
</protein>
<feature type="domain" description="Histidine kinase/HSP90-like ATPase" evidence="1">
    <location>
        <begin position="266"/>
        <end position="367"/>
    </location>
</feature>